<evidence type="ECO:0000256" key="8">
    <source>
        <dbReference type="ARBA" id="ARBA00058152"/>
    </source>
</evidence>
<dbReference type="PIRSF" id="PIRSF016578">
    <property type="entry name" value="HsaA"/>
    <property type="match status" value="1"/>
</dbReference>
<evidence type="ECO:0000256" key="3">
    <source>
        <dbReference type="ARBA" id="ARBA00022630"/>
    </source>
</evidence>
<dbReference type="PROSITE" id="PS00072">
    <property type="entry name" value="ACYL_COA_DH_1"/>
    <property type="match status" value="1"/>
</dbReference>
<dbReference type="OrthoDB" id="9770681at2"/>
<dbReference type="PANTHER" id="PTHR43884">
    <property type="entry name" value="ACYL-COA DEHYDROGENASE"/>
    <property type="match status" value="1"/>
</dbReference>
<dbReference type="FunFam" id="1.10.540.10:FF:000002">
    <property type="entry name" value="Acyl-CoA dehydrogenase FadE19"/>
    <property type="match status" value="1"/>
</dbReference>
<dbReference type="Pfam" id="PF00441">
    <property type="entry name" value="Acyl-CoA_dh_1"/>
    <property type="match status" value="1"/>
</dbReference>
<dbReference type="InterPro" id="IPR036250">
    <property type="entry name" value="AcylCo_DH-like_C"/>
</dbReference>
<dbReference type="Gene3D" id="1.10.540.10">
    <property type="entry name" value="Acyl-CoA dehydrogenase/oxidase, N-terminal domain"/>
    <property type="match status" value="1"/>
</dbReference>
<dbReference type="EC" id="3.13.1.4" evidence="11"/>
<keyword evidence="5" id="KW-0274">FAD</keyword>
<evidence type="ECO:0000256" key="10">
    <source>
        <dbReference type="ARBA" id="ARBA00066361"/>
    </source>
</evidence>
<dbReference type="Pfam" id="PF02771">
    <property type="entry name" value="Acyl-CoA_dh_N"/>
    <property type="match status" value="1"/>
</dbReference>
<comment type="function">
    <text evidence="8">Catalyzes the conversion 3-sulfinopropanoyl-CoA (3SP-CoA) to propanoyl-CoA by abstraction of sulfite. Does not show dehydrogenase activity.</text>
</comment>
<evidence type="ECO:0000256" key="4">
    <source>
        <dbReference type="ARBA" id="ARBA00022801"/>
    </source>
</evidence>
<proteinExistence type="inferred from homology"/>
<dbReference type="FunFam" id="1.20.140.10:FF:000004">
    <property type="entry name" value="Acyl-CoA dehydrogenase FadE25"/>
    <property type="match status" value="1"/>
</dbReference>
<dbReference type="GO" id="GO:0050660">
    <property type="term" value="F:flavin adenine dinucleotide binding"/>
    <property type="evidence" value="ECO:0007669"/>
    <property type="project" value="InterPro"/>
</dbReference>
<dbReference type="SUPFAM" id="SSF47203">
    <property type="entry name" value="Acyl-CoA dehydrogenase C-terminal domain-like"/>
    <property type="match status" value="1"/>
</dbReference>
<dbReference type="InterPro" id="IPR037069">
    <property type="entry name" value="AcylCoA_DH/ox_N_sf"/>
</dbReference>
<accession>A0A1G6SBP5</accession>
<dbReference type="EMBL" id="FMYQ01000015">
    <property type="protein sequence ID" value="SDD14279.1"/>
    <property type="molecule type" value="Genomic_DNA"/>
</dbReference>
<evidence type="ECO:0000259" key="15">
    <source>
        <dbReference type="Pfam" id="PF00441"/>
    </source>
</evidence>
<dbReference type="GO" id="GO:0003995">
    <property type="term" value="F:acyl-CoA dehydrogenase activity"/>
    <property type="evidence" value="ECO:0007669"/>
    <property type="project" value="InterPro"/>
</dbReference>
<dbReference type="Proteomes" id="UP000198908">
    <property type="component" value="Unassembled WGS sequence"/>
</dbReference>
<evidence type="ECO:0000256" key="11">
    <source>
        <dbReference type="ARBA" id="ARBA00066461"/>
    </source>
</evidence>
<evidence type="ECO:0000313" key="19">
    <source>
        <dbReference type="Proteomes" id="UP000198908"/>
    </source>
</evidence>
<evidence type="ECO:0000259" key="17">
    <source>
        <dbReference type="Pfam" id="PF02771"/>
    </source>
</evidence>
<dbReference type="InterPro" id="IPR009100">
    <property type="entry name" value="AcylCoA_DH/oxidase_NM_dom_sf"/>
</dbReference>
<dbReference type="EC" id="1.3.8.11" evidence="10"/>
<dbReference type="Gene3D" id="2.40.110.10">
    <property type="entry name" value="Butyryl-CoA Dehydrogenase, subunit A, domain 2"/>
    <property type="match status" value="1"/>
</dbReference>
<feature type="domain" description="Acyl-CoA dehydrogenase/oxidase N-terminal" evidence="17">
    <location>
        <begin position="4"/>
        <end position="116"/>
    </location>
</feature>
<dbReference type="PANTHER" id="PTHR43884:SF12">
    <property type="entry name" value="ISOVALERYL-COA DEHYDROGENASE, MITOCHONDRIAL-RELATED"/>
    <property type="match status" value="1"/>
</dbReference>
<dbReference type="STRING" id="416944.SAMN05421548_11514"/>
<keyword evidence="19" id="KW-1185">Reference proteome</keyword>
<dbReference type="Gene3D" id="1.20.140.10">
    <property type="entry name" value="Butyryl-CoA Dehydrogenase, subunit A, domain 3"/>
    <property type="match status" value="1"/>
</dbReference>
<keyword evidence="4" id="KW-0378">Hydrolase</keyword>
<evidence type="ECO:0000256" key="2">
    <source>
        <dbReference type="ARBA" id="ARBA00009347"/>
    </source>
</evidence>
<comment type="cofactor">
    <cofactor evidence="1">
        <name>FAD</name>
        <dbReference type="ChEBI" id="CHEBI:57692"/>
    </cofactor>
</comment>
<dbReference type="FunFam" id="2.40.110.10:FF:000009">
    <property type="entry name" value="Acyl-CoA dehydrogenase"/>
    <property type="match status" value="1"/>
</dbReference>
<comment type="subunit">
    <text evidence="9">Homotrimer or homotetramer.</text>
</comment>
<evidence type="ECO:0000256" key="14">
    <source>
        <dbReference type="ARBA" id="ARBA00075603"/>
    </source>
</evidence>
<comment type="catalytic activity">
    <reaction evidence="7">
        <text>3-sulfinopropanoyl-CoA + H2O = propanoyl-CoA + sulfite + H(+)</text>
        <dbReference type="Rhea" id="RHEA:41624"/>
        <dbReference type="ChEBI" id="CHEBI:15377"/>
        <dbReference type="ChEBI" id="CHEBI:15378"/>
        <dbReference type="ChEBI" id="CHEBI:17359"/>
        <dbReference type="ChEBI" id="CHEBI:57392"/>
        <dbReference type="ChEBI" id="CHEBI:78349"/>
        <dbReference type="EC" id="3.13.1.4"/>
    </reaction>
    <physiologicalReaction direction="left-to-right" evidence="7">
        <dbReference type="Rhea" id="RHEA:41625"/>
    </physiologicalReaction>
</comment>
<dbReference type="InterPro" id="IPR013786">
    <property type="entry name" value="AcylCoA_DH/ox_N"/>
</dbReference>
<feature type="domain" description="Acyl-CoA oxidase/dehydrogenase middle" evidence="16">
    <location>
        <begin position="120"/>
        <end position="215"/>
    </location>
</feature>
<dbReference type="InterPro" id="IPR006091">
    <property type="entry name" value="Acyl-CoA_Oxase/DH_mid-dom"/>
</dbReference>
<evidence type="ECO:0000256" key="1">
    <source>
        <dbReference type="ARBA" id="ARBA00001974"/>
    </source>
</evidence>
<keyword evidence="6" id="KW-0560">Oxidoreductase</keyword>
<evidence type="ECO:0000256" key="5">
    <source>
        <dbReference type="ARBA" id="ARBA00022827"/>
    </source>
</evidence>
<evidence type="ECO:0000256" key="12">
    <source>
        <dbReference type="ARBA" id="ARBA00067292"/>
    </source>
</evidence>
<dbReference type="PROSITE" id="PS00073">
    <property type="entry name" value="ACYL_COA_DH_2"/>
    <property type="match status" value="1"/>
</dbReference>
<dbReference type="InterPro" id="IPR009075">
    <property type="entry name" value="AcylCo_DH/oxidase_C"/>
</dbReference>
<dbReference type="Pfam" id="PF02770">
    <property type="entry name" value="Acyl-CoA_dh_M"/>
    <property type="match status" value="1"/>
</dbReference>
<evidence type="ECO:0000256" key="6">
    <source>
        <dbReference type="ARBA" id="ARBA00023002"/>
    </source>
</evidence>
<keyword evidence="3" id="KW-0285">Flavoprotein</keyword>
<evidence type="ECO:0000256" key="9">
    <source>
        <dbReference type="ARBA" id="ARBA00065214"/>
    </source>
</evidence>
<dbReference type="InterPro" id="IPR046373">
    <property type="entry name" value="Acyl-CoA_Oxase/DH_mid-dom_sf"/>
</dbReference>
<name>A0A1G6SBP5_9BURK</name>
<evidence type="ECO:0000313" key="18">
    <source>
        <dbReference type="EMBL" id="SDD14279.1"/>
    </source>
</evidence>
<dbReference type="SUPFAM" id="SSF56645">
    <property type="entry name" value="Acyl-CoA dehydrogenase NM domain-like"/>
    <property type="match status" value="1"/>
</dbReference>
<dbReference type="InterPro" id="IPR006089">
    <property type="entry name" value="Acyl-CoA_DH_CS"/>
</dbReference>
<dbReference type="GO" id="GO:0016787">
    <property type="term" value="F:hydrolase activity"/>
    <property type="evidence" value="ECO:0007669"/>
    <property type="project" value="UniProtKB-KW"/>
</dbReference>
<sequence>MIISQEQQMLRDSLREFCRERIAPFSADWDRRHAFPATALKELAALGVMGMTVPEQWRGAGMDYLSLALAIEEIAAADASTSTIVSVQNSLACGILMNYGNDAQKDRYLSRLASGEWLGCFCLTEPHAGSDASALRTTAVRDGDAWVLNGVKQFITSGKHAQLALVLAVTDKAAGKKGISCFLVPTDTPGYVVGRLEEKLGQHASDTAQIVFEDCRVPAEQVIGMPGDGYRIALSNLEAGRIGIAAQSVGIARAALSAALAYAKERETFGTPLIGHQAVNFRLADMATRIEAARQLTWHAAALKDAGRPCLQEASMAKLFASEMAERVCSDAIQIHGGSGYVADFPVERLYRDVRVTQIYEGASDIQRMVIGKALAAGQI</sequence>
<dbReference type="AlphaFoldDB" id="A0A1G6SBP5"/>
<gene>
    <name evidence="18" type="ORF">SAMN05421548_11514</name>
</gene>
<comment type="similarity">
    <text evidence="2">Belongs to the acyl-CoA dehydrogenase family.</text>
</comment>
<dbReference type="RefSeq" id="WP_091998601.1">
    <property type="nucleotide sequence ID" value="NZ_FMYQ01000015.1"/>
</dbReference>
<feature type="domain" description="Acyl-CoA dehydrogenase/oxidase C-terminal" evidence="15">
    <location>
        <begin position="227"/>
        <end position="375"/>
    </location>
</feature>
<organism evidence="18 19">
    <name type="scientific">Paraburkholderia lycopersici</name>
    <dbReference type="NCBI Taxonomy" id="416944"/>
    <lineage>
        <taxon>Bacteria</taxon>
        <taxon>Pseudomonadati</taxon>
        <taxon>Pseudomonadota</taxon>
        <taxon>Betaproteobacteria</taxon>
        <taxon>Burkholderiales</taxon>
        <taxon>Burkholderiaceae</taxon>
        <taxon>Paraburkholderia</taxon>
    </lineage>
</organism>
<evidence type="ECO:0000259" key="16">
    <source>
        <dbReference type="Pfam" id="PF02770"/>
    </source>
</evidence>
<evidence type="ECO:0000256" key="13">
    <source>
        <dbReference type="ARBA" id="ARBA00068311"/>
    </source>
</evidence>
<protein>
    <recommendedName>
        <fullName evidence="13">3-sulfinopropanoyl-CoA desulfinase</fullName>
        <ecNumber evidence="10">1.3.8.11</ecNumber>
        <ecNumber evidence="11">3.13.1.4</ecNumber>
    </recommendedName>
    <alternativeName>
        <fullName evidence="14">3-sulfinopropionyl coenzyme A desulfinase</fullName>
    </alternativeName>
    <alternativeName>
        <fullName evidence="12">Cyclohexane-1-carbonyl-CoA dehydrogenase</fullName>
    </alternativeName>
</protein>
<reference evidence="19" key="1">
    <citation type="submission" date="2016-09" db="EMBL/GenBank/DDBJ databases">
        <authorList>
            <person name="Varghese N."/>
            <person name="Submissions S."/>
        </authorList>
    </citation>
    <scope>NUCLEOTIDE SEQUENCE [LARGE SCALE GENOMIC DNA]</scope>
    <source>
        <strain evidence="19">TNe-862</strain>
    </source>
</reference>
<evidence type="ECO:0000256" key="7">
    <source>
        <dbReference type="ARBA" id="ARBA00052938"/>
    </source>
</evidence>